<dbReference type="Gene3D" id="3.30.70.1290">
    <property type="entry name" value="Transposase IS200-like"/>
    <property type="match status" value="1"/>
</dbReference>
<dbReference type="GO" id="GO:0003677">
    <property type="term" value="F:DNA binding"/>
    <property type="evidence" value="ECO:0007669"/>
    <property type="project" value="InterPro"/>
</dbReference>
<dbReference type="InterPro" id="IPR036515">
    <property type="entry name" value="Transposase_17_sf"/>
</dbReference>
<protein>
    <recommendedName>
        <fullName evidence="2">Transposase IS200-like domain-containing protein</fullName>
    </recommendedName>
</protein>
<name>A0A3B1D9B1_9ZZZZ</name>
<dbReference type="AlphaFoldDB" id="A0A3B1D9B1"/>
<evidence type="ECO:0008006" key="2">
    <source>
        <dbReference type="Google" id="ProtNLM"/>
    </source>
</evidence>
<dbReference type="EMBL" id="UOGK01000240">
    <property type="protein sequence ID" value="VAX39436.1"/>
    <property type="molecule type" value="Genomic_DNA"/>
</dbReference>
<gene>
    <name evidence="1" type="ORF">MNBD_PLANCTO03-1623</name>
</gene>
<dbReference type="GO" id="GO:0004803">
    <property type="term" value="F:transposase activity"/>
    <property type="evidence" value="ECO:0007669"/>
    <property type="project" value="InterPro"/>
</dbReference>
<dbReference type="SUPFAM" id="SSF143422">
    <property type="entry name" value="Transposase IS200-like"/>
    <property type="match status" value="1"/>
</dbReference>
<sequence length="139" mass="15676">MSCNWSDWTHVIWSTRGAWLPGDPRGFRDHDHRIHSTGDYKAPPPPGEHAGLHRVARKLCPEEVQIPKYLRQTIADALGCKLLALQRPPRIIAVMRTHVHALVRAGPTNVRESIGRAKQAASHAVRDELPGRIWGQRCH</sequence>
<evidence type="ECO:0000313" key="1">
    <source>
        <dbReference type="EMBL" id="VAX39436.1"/>
    </source>
</evidence>
<dbReference type="GO" id="GO:0006313">
    <property type="term" value="P:DNA transposition"/>
    <property type="evidence" value="ECO:0007669"/>
    <property type="project" value="InterPro"/>
</dbReference>
<proteinExistence type="predicted"/>
<organism evidence="1">
    <name type="scientific">hydrothermal vent metagenome</name>
    <dbReference type="NCBI Taxonomy" id="652676"/>
    <lineage>
        <taxon>unclassified sequences</taxon>
        <taxon>metagenomes</taxon>
        <taxon>ecological metagenomes</taxon>
    </lineage>
</organism>
<reference evidence="1" key="1">
    <citation type="submission" date="2018-06" db="EMBL/GenBank/DDBJ databases">
        <authorList>
            <person name="Zhirakovskaya E."/>
        </authorList>
    </citation>
    <scope>NUCLEOTIDE SEQUENCE</scope>
</reference>
<feature type="non-terminal residue" evidence="1">
    <location>
        <position position="139"/>
    </location>
</feature>
<accession>A0A3B1D9B1</accession>